<dbReference type="AlphaFoldDB" id="A0A1X7BXQ0"/>
<evidence type="ECO:0000313" key="2">
    <source>
        <dbReference type="Proteomes" id="UP000193224"/>
    </source>
</evidence>
<proteinExistence type="predicted"/>
<dbReference type="EMBL" id="FWXB01000025">
    <property type="protein sequence ID" value="SMC14384.1"/>
    <property type="molecule type" value="Genomic_DNA"/>
</dbReference>
<organism evidence="1 2">
    <name type="scientific">Roseovarius aestuarii</name>
    <dbReference type="NCBI Taxonomy" id="475083"/>
    <lineage>
        <taxon>Bacteria</taxon>
        <taxon>Pseudomonadati</taxon>
        <taxon>Pseudomonadota</taxon>
        <taxon>Alphaproteobacteria</taxon>
        <taxon>Rhodobacterales</taxon>
        <taxon>Roseobacteraceae</taxon>
        <taxon>Roseovarius</taxon>
    </lineage>
</organism>
<evidence type="ECO:0000313" key="1">
    <source>
        <dbReference type="EMBL" id="SMC14384.1"/>
    </source>
</evidence>
<sequence length="172" mass="19189">MGEMKQAALRVWKSAQLYIGFHRDRQGNMRSEAKVWPPKNGNATIHANPEEQEAFLVVKAADKTEPRDVQIKFRPDKIVLRRDPGISWEGIVVEDGLISVQVNGAWVRIKSDGSVAHERDGDMTYVESDGAILKKTEFVEAMMSGDGVELSRRTPTTIAAIREDGVLAKSRE</sequence>
<reference evidence="1 2" key="1">
    <citation type="submission" date="2017-03" db="EMBL/GenBank/DDBJ databases">
        <authorList>
            <person name="Afonso C.L."/>
            <person name="Miller P.J."/>
            <person name="Scott M.A."/>
            <person name="Spackman E."/>
            <person name="Goraichik I."/>
            <person name="Dimitrov K.M."/>
            <person name="Suarez D.L."/>
            <person name="Swayne D.E."/>
        </authorList>
    </citation>
    <scope>NUCLEOTIDE SEQUENCE [LARGE SCALE GENOMIC DNA]</scope>
    <source>
        <strain evidence="1 2">CECT 7745</strain>
    </source>
</reference>
<gene>
    <name evidence="1" type="ORF">ROA7745_04251</name>
</gene>
<keyword evidence="2" id="KW-1185">Reference proteome</keyword>
<protein>
    <submittedName>
        <fullName evidence="1">Uncharacterized protein</fullName>
    </submittedName>
</protein>
<accession>A0A1X7BXQ0</accession>
<name>A0A1X7BXQ0_9RHOB</name>
<dbReference type="Proteomes" id="UP000193224">
    <property type="component" value="Unassembled WGS sequence"/>
</dbReference>